<dbReference type="EMBL" id="KI657503">
    <property type="protein sequence ID" value="ETN86733.1"/>
    <property type="molecule type" value="Genomic_DNA"/>
</dbReference>
<name>W2TXZ2_NECAM</name>
<dbReference type="Proteomes" id="UP000053676">
    <property type="component" value="Unassembled WGS sequence"/>
</dbReference>
<feature type="region of interest" description="Disordered" evidence="1">
    <location>
        <begin position="1"/>
        <end position="21"/>
    </location>
</feature>
<accession>W2TXZ2</accession>
<feature type="compositionally biased region" description="Basic and acidic residues" evidence="1">
    <location>
        <begin position="10"/>
        <end position="21"/>
    </location>
</feature>
<reference evidence="3" key="1">
    <citation type="journal article" date="2014" name="Nat. Genet.">
        <title>Genome of the human hookworm Necator americanus.</title>
        <authorList>
            <person name="Tang Y.T."/>
            <person name="Gao X."/>
            <person name="Rosa B.A."/>
            <person name="Abubucker S."/>
            <person name="Hallsworth-Pepin K."/>
            <person name="Martin J."/>
            <person name="Tyagi R."/>
            <person name="Heizer E."/>
            <person name="Zhang X."/>
            <person name="Bhonagiri-Palsikar V."/>
            <person name="Minx P."/>
            <person name="Warren W.C."/>
            <person name="Wang Q."/>
            <person name="Zhan B."/>
            <person name="Hotez P.J."/>
            <person name="Sternberg P.W."/>
            <person name="Dougall A."/>
            <person name="Gaze S.T."/>
            <person name="Mulvenna J."/>
            <person name="Sotillo J."/>
            <person name="Ranganathan S."/>
            <person name="Rabelo E.M."/>
            <person name="Wilson R.K."/>
            <person name="Felgner P.L."/>
            <person name="Bethony J."/>
            <person name="Hawdon J.M."/>
            <person name="Gasser R.B."/>
            <person name="Loukas A."/>
            <person name="Mitreva M."/>
        </authorList>
    </citation>
    <scope>NUCLEOTIDE SEQUENCE [LARGE SCALE GENOMIC DNA]</scope>
</reference>
<sequence>MRLDLITQRGGEREEEKSKGEKEEKIAVMIVHEDEMKFCSYFKTAYKVRTLTQNNDINTTSNRNIIVFSIPLSPQKIDLFICQCLLRLESLSSLHPSEFYEEIEYVDDEEETEEREESVNQFLPKLKIHTKILSFFFIAAWCWSISDKDSQSWH</sequence>
<keyword evidence="3" id="KW-1185">Reference proteome</keyword>
<protein>
    <submittedName>
        <fullName evidence="2">Uncharacterized protein</fullName>
    </submittedName>
</protein>
<gene>
    <name evidence="2" type="ORF">NECAME_16168</name>
</gene>
<dbReference type="AlphaFoldDB" id="W2TXZ2"/>
<dbReference type="KEGG" id="nai:NECAME_16168"/>
<organism evidence="2 3">
    <name type="scientific">Necator americanus</name>
    <name type="common">Human hookworm</name>
    <dbReference type="NCBI Taxonomy" id="51031"/>
    <lineage>
        <taxon>Eukaryota</taxon>
        <taxon>Metazoa</taxon>
        <taxon>Ecdysozoa</taxon>
        <taxon>Nematoda</taxon>
        <taxon>Chromadorea</taxon>
        <taxon>Rhabditida</taxon>
        <taxon>Rhabditina</taxon>
        <taxon>Rhabditomorpha</taxon>
        <taxon>Strongyloidea</taxon>
        <taxon>Ancylostomatidae</taxon>
        <taxon>Bunostominae</taxon>
        <taxon>Necator</taxon>
    </lineage>
</organism>
<proteinExistence type="predicted"/>
<evidence type="ECO:0000313" key="2">
    <source>
        <dbReference type="EMBL" id="ETN86733.1"/>
    </source>
</evidence>
<evidence type="ECO:0000313" key="3">
    <source>
        <dbReference type="Proteomes" id="UP000053676"/>
    </source>
</evidence>
<evidence type="ECO:0000256" key="1">
    <source>
        <dbReference type="SAM" id="MobiDB-lite"/>
    </source>
</evidence>